<dbReference type="RefSeq" id="WP_008854204.1">
    <property type="nucleotide sequence ID" value="NZ_AGFR01000007.1"/>
</dbReference>
<evidence type="ECO:0000313" key="2">
    <source>
        <dbReference type="EMBL" id="EHD13855.1"/>
    </source>
</evidence>
<keyword evidence="1" id="KW-0732">Signal</keyword>
<sequence>MKKIFIALSMMVIPLTAHAQSGGEQVVQDAANDLKPAFCENSIPNAIKIVENCYANVDADSAHEKMNQCIIEDMTVVFTIKQKQQQYLNNYQTDPYSNLDFMQKQNIMMRQLKHPSFFNSMTETGNTPQAVGEIVMKAYVKIIERLKQEGCVDLDKLK</sequence>
<dbReference type="AlphaFoldDB" id="G6F161"/>
<dbReference type="EMBL" id="AGFR01000007">
    <property type="protein sequence ID" value="EHD13855.1"/>
    <property type="molecule type" value="Genomic_DNA"/>
</dbReference>
<feature type="signal peptide" evidence="1">
    <location>
        <begin position="1"/>
        <end position="19"/>
    </location>
</feature>
<reference evidence="2 3" key="1">
    <citation type="submission" date="2011-10" db="EMBL/GenBank/DDBJ databases">
        <title>Genome Sequence of Commensalibacter intestini A911, isolated from Drosophila gut.</title>
        <authorList>
            <person name="Lee W.-J."/>
            <person name="Kim E.-K."/>
        </authorList>
    </citation>
    <scope>NUCLEOTIDE SEQUENCE [LARGE SCALE GENOMIC DNA]</scope>
    <source>
        <strain evidence="2 3">A911</strain>
    </source>
</reference>
<gene>
    <name evidence="2" type="ORF">CIN_12140</name>
</gene>
<accession>G6F161</accession>
<dbReference type="Proteomes" id="UP000005939">
    <property type="component" value="Unassembled WGS sequence"/>
</dbReference>
<proteinExistence type="predicted"/>
<feature type="chain" id="PRO_5003488509" description="Secreted protein" evidence="1">
    <location>
        <begin position="20"/>
        <end position="158"/>
    </location>
</feature>
<organism evidence="2 3">
    <name type="scientific">Commensalibacter intestini A911</name>
    <dbReference type="NCBI Taxonomy" id="1088868"/>
    <lineage>
        <taxon>Bacteria</taxon>
        <taxon>Pseudomonadati</taxon>
        <taxon>Pseudomonadota</taxon>
        <taxon>Alphaproteobacteria</taxon>
        <taxon>Acetobacterales</taxon>
        <taxon>Acetobacteraceae</taxon>
    </lineage>
</organism>
<evidence type="ECO:0000256" key="1">
    <source>
        <dbReference type="SAM" id="SignalP"/>
    </source>
</evidence>
<evidence type="ECO:0008006" key="4">
    <source>
        <dbReference type="Google" id="ProtNLM"/>
    </source>
</evidence>
<evidence type="ECO:0000313" key="3">
    <source>
        <dbReference type="Proteomes" id="UP000005939"/>
    </source>
</evidence>
<protein>
    <recommendedName>
        <fullName evidence="4">Secreted protein</fullName>
    </recommendedName>
</protein>
<comment type="caution">
    <text evidence="2">The sequence shown here is derived from an EMBL/GenBank/DDBJ whole genome shotgun (WGS) entry which is preliminary data.</text>
</comment>
<name>G6F161_9PROT</name>